<dbReference type="GO" id="GO:0005737">
    <property type="term" value="C:cytoplasm"/>
    <property type="evidence" value="ECO:0007669"/>
    <property type="project" value="TreeGrafter"/>
</dbReference>
<evidence type="ECO:0000256" key="1">
    <source>
        <dbReference type="ARBA" id="ARBA00022722"/>
    </source>
</evidence>
<dbReference type="Gene3D" id="3.30.420.10">
    <property type="entry name" value="Ribonuclease H-like superfamily/Ribonuclease H"/>
    <property type="match status" value="1"/>
</dbReference>
<keyword evidence="2" id="KW-0378">Hydrolase</keyword>
<dbReference type="PANTHER" id="PTHR13620">
    <property type="entry name" value="3-5 EXONUCLEASE"/>
    <property type="match status" value="1"/>
</dbReference>
<evidence type="ECO:0000256" key="2">
    <source>
        <dbReference type="ARBA" id="ARBA00022801"/>
    </source>
</evidence>
<proteinExistence type="predicted"/>
<feature type="non-terminal residue" evidence="4">
    <location>
        <position position="1"/>
    </location>
</feature>
<evidence type="ECO:0000259" key="3">
    <source>
        <dbReference type="Pfam" id="PF01612"/>
    </source>
</evidence>
<dbReference type="SUPFAM" id="SSF53098">
    <property type="entry name" value="Ribonuclease H-like"/>
    <property type="match status" value="1"/>
</dbReference>
<sequence length="139" mass="15936">FFSPTMFRNASGKTVEIEVSTKLASSELLAKKFKDEKVLGFDCEWKWDHRDGFARYKTLKERVSMIQVASESRIGIFRLAQHVGTTCKELIAPALKDIIEDDNIRKTGQSIMGDCWRLKSDYGLKPKGMFELSFLHKVI</sequence>
<evidence type="ECO:0000313" key="5">
    <source>
        <dbReference type="Proteomes" id="UP000240883"/>
    </source>
</evidence>
<dbReference type="Proteomes" id="UP000240883">
    <property type="component" value="Unassembled WGS sequence"/>
</dbReference>
<dbReference type="GO" id="GO:0003676">
    <property type="term" value="F:nucleic acid binding"/>
    <property type="evidence" value="ECO:0007669"/>
    <property type="project" value="InterPro"/>
</dbReference>
<feature type="domain" description="3'-5' exonuclease" evidence="3">
    <location>
        <begin position="20"/>
        <end position="138"/>
    </location>
</feature>
<protein>
    <recommendedName>
        <fullName evidence="3">3'-5' exonuclease domain-containing protein</fullName>
    </recommendedName>
</protein>
<organism evidence="4 5">
    <name type="scientific">Corynespora cassiicola Philippines</name>
    <dbReference type="NCBI Taxonomy" id="1448308"/>
    <lineage>
        <taxon>Eukaryota</taxon>
        <taxon>Fungi</taxon>
        <taxon>Dikarya</taxon>
        <taxon>Ascomycota</taxon>
        <taxon>Pezizomycotina</taxon>
        <taxon>Dothideomycetes</taxon>
        <taxon>Pleosporomycetidae</taxon>
        <taxon>Pleosporales</taxon>
        <taxon>Corynesporascaceae</taxon>
        <taxon>Corynespora</taxon>
    </lineage>
</organism>
<evidence type="ECO:0000313" key="4">
    <source>
        <dbReference type="EMBL" id="PSN60407.1"/>
    </source>
</evidence>
<dbReference type="GO" id="GO:0005634">
    <property type="term" value="C:nucleus"/>
    <property type="evidence" value="ECO:0007669"/>
    <property type="project" value="TreeGrafter"/>
</dbReference>
<dbReference type="GO" id="GO:0006139">
    <property type="term" value="P:nucleobase-containing compound metabolic process"/>
    <property type="evidence" value="ECO:0007669"/>
    <property type="project" value="InterPro"/>
</dbReference>
<dbReference type="AlphaFoldDB" id="A0A2T2N4N4"/>
<reference evidence="4 5" key="1">
    <citation type="journal article" date="2018" name="Front. Microbiol.">
        <title>Genome-Wide Analysis of Corynespora cassiicola Leaf Fall Disease Putative Effectors.</title>
        <authorList>
            <person name="Lopez D."/>
            <person name="Ribeiro S."/>
            <person name="Label P."/>
            <person name="Fumanal B."/>
            <person name="Venisse J.S."/>
            <person name="Kohler A."/>
            <person name="de Oliveira R.R."/>
            <person name="Labutti K."/>
            <person name="Lipzen A."/>
            <person name="Lail K."/>
            <person name="Bauer D."/>
            <person name="Ohm R.A."/>
            <person name="Barry K.W."/>
            <person name="Spatafora J."/>
            <person name="Grigoriev I.V."/>
            <person name="Martin F.M."/>
            <person name="Pujade-Renaud V."/>
        </authorList>
    </citation>
    <scope>NUCLEOTIDE SEQUENCE [LARGE SCALE GENOMIC DNA]</scope>
    <source>
        <strain evidence="4 5">Philippines</strain>
    </source>
</reference>
<keyword evidence="1" id="KW-0540">Nuclease</keyword>
<dbReference type="InterPro" id="IPR036397">
    <property type="entry name" value="RNaseH_sf"/>
</dbReference>
<dbReference type="InterPro" id="IPR012337">
    <property type="entry name" value="RNaseH-like_sf"/>
</dbReference>
<dbReference type="InterPro" id="IPR051132">
    <property type="entry name" value="3-5_Exonuclease_domain"/>
</dbReference>
<keyword evidence="5" id="KW-1185">Reference proteome</keyword>
<dbReference type="OrthoDB" id="1920326at2759"/>
<dbReference type="EMBL" id="KZ678149">
    <property type="protein sequence ID" value="PSN60407.1"/>
    <property type="molecule type" value="Genomic_DNA"/>
</dbReference>
<gene>
    <name evidence="4" type="ORF">BS50DRAFT_446203</name>
</gene>
<dbReference type="GO" id="GO:0008408">
    <property type="term" value="F:3'-5' exonuclease activity"/>
    <property type="evidence" value="ECO:0007669"/>
    <property type="project" value="InterPro"/>
</dbReference>
<dbReference type="Pfam" id="PF01612">
    <property type="entry name" value="DNA_pol_A_exo1"/>
    <property type="match status" value="1"/>
</dbReference>
<dbReference type="InterPro" id="IPR002562">
    <property type="entry name" value="3'-5'_exonuclease_dom"/>
</dbReference>
<accession>A0A2T2N4N4</accession>
<feature type="non-terminal residue" evidence="4">
    <location>
        <position position="139"/>
    </location>
</feature>
<name>A0A2T2N4N4_CORCC</name>
<dbReference type="PANTHER" id="PTHR13620:SF104">
    <property type="entry name" value="EXONUCLEASE 3'-5' DOMAIN-CONTAINING PROTEIN 2"/>
    <property type="match status" value="1"/>
</dbReference>